<dbReference type="OrthoDB" id="5654088at2"/>
<dbReference type="STRING" id="29422.Lbru_1972"/>
<proteinExistence type="predicted"/>
<name>A0A0W0SDA4_9GAMM</name>
<evidence type="ECO:0000256" key="1">
    <source>
        <dbReference type="SAM" id="Phobius"/>
    </source>
</evidence>
<feature type="transmembrane region" description="Helical" evidence="1">
    <location>
        <begin position="84"/>
        <end position="103"/>
    </location>
</feature>
<feature type="transmembrane region" description="Helical" evidence="1">
    <location>
        <begin position="56"/>
        <end position="77"/>
    </location>
</feature>
<dbReference type="AlphaFoldDB" id="A0A0W0SDA4"/>
<dbReference type="PATRIC" id="fig|29422.6.peg.2102"/>
<dbReference type="RefSeq" id="WP_058441967.1">
    <property type="nucleotide sequence ID" value="NZ_CAAAHU010000017.1"/>
</dbReference>
<keyword evidence="3" id="KW-1185">Reference proteome</keyword>
<accession>A0A0W0SDA4</accession>
<keyword evidence="1" id="KW-1133">Transmembrane helix</keyword>
<reference evidence="2 3" key="1">
    <citation type="submission" date="2015-11" db="EMBL/GenBank/DDBJ databases">
        <title>Genomic analysis of 38 Legionella species identifies large and diverse effector repertoires.</title>
        <authorList>
            <person name="Burstein D."/>
            <person name="Amaro F."/>
            <person name="Zusman T."/>
            <person name="Lifshitz Z."/>
            <person name="Cohen O."/>
            <person name="Gilbert J.A."/>
            <person name="Pupko T."/>
            <person name="Shuman H.A."/>
            <person name="Segal G."/>
        </authorList>
    </citation>
    <scope>NUCLEOTIDE SEQUENCE [LARGE SCALE GENOMIC DNA]</scope>
    <source>
        <strain evidence="2 3">ATCC 43878</strain>
    </source>
</reference>
<gene>
    <name evidence="2" type="ORF">Lbru_1972</name>
</gene>
<keyword evidence="1" id="KW-0812">Transmembrane</keyword>
<dbReference type="Proteomes" id="UP000054742">
    <property type="component" value="Unassembled WGS sequence"/>
</dbReference>
<comment type="caution">
    <text evidence="2">The sequence shown here is derived from an EMBL/GenBank/DDBJ whole genome shotgun (WGS) entry which is preliminary data.</text>
</comment>
<keyword evidence="1" id="KW-0472">Membrane</keyword>
<evidence type="ECO:0000313" key="3">
    <source>
        <dbReference type="Proteomes" id="UP000054742"/>
    </source>
</evidence>
<protein>
    <submittedName>
        <fullName evidence="2">Uncharacterized protein</fullName>
    </submittedName>
</protein>
<organism evidence="2 3">
    <name type="scientific">Legionella brunensis</name>
    <dbReference type="NCBI Taxonomy" id="29422"/>
    <lineage>
        <taxon>Bacteria</taxon>
        <taxon>Pseudomonadati</taxon>
        <taxon>Pseudomonadota</taxon>
        <taxon>Gammaproteobacteria</taxon>
        <taxon>Legionellales</taxon>
        <taxon>Legionellaceae</taxon>
        <taxon>Legionella</taxon>
    </lineage>
</organism>
<sequence>MLRQSLIYLLLSILVVVFAKFAHMLIVYIDMLYAFINVKLTPIFSHSGLGLVIRKILLLVFIPVIIAAIPALTYRLVKGKDMPYLIELTWCLWLVIVLSNILIR</sequence>
<feature type="transmembrane region" description="Helical" evidence="1">
    <location>
        <begin position="7"/>
        <end position="36"/>
    </location>
</feature>
<dbReference type="EMBL" id="LNXV01000029">
    <property type="protein sequence ID" value="KTC81452.1"/>
    <property type="molecule type" value="Genomic_DNA"/>
</dbReference>
<evidence type="ECO:0000313" key="2">
    <source>
        <dbReference type="EMBL" id="KTC81452.1"/>
    </source>
</evidence>